<reference evidence="2" key="1">
    <citation type="journal article" date="2023" name="G3 (Bethesda)">
        <title>A reference genome for the long-term kleptoplast-retaining sea slug Elysia crispata morphotype clarki.</title>
        <authorList>
            <person name="Eastman K.E."/>
            <person name="Pendleton A.L."/>
            <person name="Shaikh M.A."/>
            <person name="Suttiyut T."/>
            <person name="Ogas R."/>
            <person name="Tomko P."/>
            <person name="Gavelis G."/>
            <person name="Widhalm J.R."/>
            <person name="Wisecaver J.H."/>
        </authorList>
    </citation>
    <scope>NUCLEOTIDE SEQUENCE</scope>
    <source>
        <strain evidence="2">ECLA1</strain>
    </source>
</reference>
<dbReference type="EMBL" id="JAWDGP010006076">
    <property type="protein sequence ID" value="KAK3747603.1"/>
    <property type="molecule type" value="Genomic_DNA"/>
</dbReference>
<name>A0AAE0YJE6_9GAST</name>
<proteinExistence type="predicted"/>
<dbReference type="Proteomes" id="UP001283361">
    <property type="component" value="Unassembled WGS sequence"/>
</dbReference>
<dbReference type="AlphaFoldDB" id="A0AAE0YJE6"/>
<protein>
    <submittedName>
        <fullName evidence="2">Uncharacterized protein</fullName>
    </submittedName>
</protein>
<organism evidence="2 3">
    <name type="scientific">Elysia crispata</name>
    <name type="common">lettuce slug</name>
    <dbReference type="NCBI Taxonomy" id="231223"/>
    <lineage>
        <taxon>Eukaryota</taxon>
        <taxon>Metazoa</taxon>
        <taxon>Spiralia</taxon>
        <taxon>Lophotrochozoa</taxon>
        <taxon>Mollusca</taxon>
        <taxon>Gastropoda</taxon>
        <taxon>Heterobranchia</taxon>
        <taxon>Euthyneura</taxon>
        <taxon>Panpulmonata</taxon>
        <taxon>Sacoglossa</taxon>
        <taxon>Placobranchoidea</taxon>
        <taxon>Plakobranchidae</taxon>
        <taxon>Elysia</taxon>
    </lineage>
</organism>
<feature type="region of interest" description="Disordered" evidence="1">
    <location>
        <begin position="1"/>
        <end position="124"/>
    </location>
</feature>
<comment type="caution">
    <text evidence="2">The sequence shown here is derived from an EMBL/GenBank/DDBJ whole genome shotgun (WGS) entry which is preliminary data.</text>
</comment>
<evidence type="ECO:0000256" key="1">
    <source>
        <dbReference type="SAM" id="MobiDB-lite"/>
    </source>
</evidence>
<sequence>MGQVKWDQTPTRDDQDTDGAGKPRIELERRDQTLTPDEPAKVRVKWDQTPTHEMTKTRNGAGKMGIRPQHRDDQDTDGAGKMGIRPQHEMTKTRMGQVKWDQTPTRDDQDTDGAGKMGSDPNTR</sequence>
<gene>
    <name evidence="2" type="ORF">RRG08_006125</name>
</gene>
<keyword evidence="3" id="KW-1185">Reference proteome</keyword>
<feature type="compositionally biased region" description="Basic and acidic residues" evidence="1">
    <location>
        <begin position="10"/>
        <end position="46"/>
    </location>
</feature>
<evidence type="ECO:0000313" key="3">
    <source>
        <dbReference type="Proteomes" id="UP001283361"/>
    </source>
</evidence>
<accession>A0AAE0YJE6</accession>
<evidence type="ECO:0000313" key="2">
    <source>
        <dbReference type="EMBL" id="KAK3747603.1"/>
    </source>
</evidence>